<feature type="region of interest" description="Disordered" evidence="2">
    <location>
        <begin position="840"/>
        <end position="867"/>
    </location>
</feature>
<organism evidence="4 5">
    <name type="scientific">Cannabis sativa</name>
    <name type="common">Hemp</name>
    <name type="synonym">Marijuana</name>
    <dbReference type="NCBI Taxonomy" id="3483"/>
    <lineage>
        <taxon>Eukaryota</taxon>
        <taxon>Viridiplantae</taxon>
        <taxon>Streptophyta</taxon>
        <taxon>Embryophyta</taxon>
        <taxon>Tracheophyta</taxon>
        <taxon>Spermatophyta</taxon>
        <taxon>Magnoliopsida</taxon>
        <taxon>eudicotyledons</taxon>
        <taxon>Gunneridae</taxon>
        <taxon>Pentapetalae</taxon>
        <taxon>rosids</taxon>
        <taxon>fabids</taxon>
        <taxon>Rosales</taxon>
        <taxon>Cannabaceae</taxon>
        <taxon>Cannabis</taxon>
    </lineage>
</organism>
<name>A0A803NWU6_CANSA</name>
<evidence type="ECO:0000313" key="4">
    <source>
        <dbReference type="EnsemblPlants" id="cds.evm.model.02.2202"/>
    </source>
</evidence>
<dbReference type="Pfam" id="PF03468">
    <property type="entry name" value="XS"/>
    <property type="match status" value="1"/>
</dbReference>
<proteinExistence type="predicted"/>
<dbReference type="Proteomes" id="UP000596661">
    <property type="component" value="Chromosome 2"/>
</dbReference>
<feature type="compositionally biased region" description="Acidic residues" evidence="2">
    <location>
        <begin position="856"/>
        <end position="867"/>
    </location>
</feature>
<dbReference type="InterPro" id="IPR038588">
    <property type="entry name" value="XS_domain_sf"/>
</dbReference>
<dbReference type="EMBL" id="UZAU01000234">
    <property type="status" value="NOT_ANNOTATED_CDS"/>
    <property type="molecule type" value="Genomic_DNA"/>
</dbReference>
<dbReference type="PANTHER" id="PTHR46619">
    <property type="entry name" value="RNA RECOGNITION MOTIF XS DOMAIN PROTEIN-RELATED"/>
    <property type="match status" value="1"/>
</dbReference>
<dbReference type="EnsemblPlants" id="evm.model.02.2202">
    <property type="protein sequence ID" value="cds.evm.model.02.2202"/>
    <property type="gene ID" value="evm.TU.02.2202"/>
</dbReference>
<dbReference type="GO" id="GO:0031047">
    <property type="term" value="P:regulatory ncRNA-mediated gene silencing"/>
    <property type="evidence" value="ECO:0007669"/>
    <property type="project" value="InterPro"/>
</dbReference>
<dbReference type="PANTHER" id="PTHR46619:SF4">
    <property type="entry name" value="XS DOMAIN-CONTAINING PROTEIN-RELATED"/>
    <property type="match status" value="1"/>
</dbReference>
<keyword evidence="1" id="KW-0175">Coiled coil</keyword>
<feature type="region of interest" description="Disordered" evidence="2">
    <location>
        <begin position="37"/>
        <end position="85"/>
    </location>
</feature>
<dbReference type="AlphaFoldDB" id="A0A803NWU6"/>
<accession>A0A803NWU6</accession>
<dbReference type="InterPro" id="IPR005380">
    <property type="entry name" value="XS_domain"/>
</dbReference>
<reference evidence="4" key="2">
    <citation type="submission" date="2021-03" db="UniProtKB">
        <authorList>
            <consortium name="EnsemblPlants"/>
        </authorList>
    </citation>
    <scope>IDENTIFICATION</scope>
</reference>
<feature type="compositionally biased region" description="Basic and acidic residues" evidence="2">
    <location>
        <begin position="57"/>
        <end position="66"/>
    </location>
</feature>
<feature type="coiled-coil region" evidence="1">
    <location>
        <begin position="505"/>
        <end position="605"/>
    </location>
</feature>
<feature type="domain" description="XS" evidence="3">
    <location>
        <begin position="978"/>
        <end position="1107"/>
    </location>
</feature>
<dbReference type="Gene3D" id="3.30.70.2890">
    <property type="entry name" value="XS domain"/>
    <property type="match status" value="1"/>
</dbReference>
<evidence type="ECO:0000259" key="3">
    <source>
        <dbReference type="Pfam" id="PF03468"/>
    </source>
</evidence>
<evidence type="ECO:0000313" key="5">
    <source>
        <dbReference type="Proteomes" id="UP000596661"/>
    </source>
</evidence>
<evidence type="ECO:0000256" key="1">
    <source>
        <dbReference type="SAM" id="Coils"/>
    </source>
</evidence>
<sequence>MDSLHKRSVSPHGLPQDAAVIQRTSIERRDHCWPNLDRGRTARIRSRSPQAMVSGGDPRKRPHFDDGVGIPQKYSPTPSTSELRQRSELIEPSNVNLNNDSADLHARRVYGYEHSDPSYSKDEFSNISLSAGDKHRSLSQKSVVVEDSMEAGSYCSPQKNLGRSSVYGDASGHLPSYSRTMDPQQHFELERHQYRDSINLNRLPVTQSYKDEDKPALHTGDASYITRQGSNSKRLASSSLGTSRNEFLAYQDGHTNELKGSTKLTEAVGLSGYKERPILDLSRDPEGVQRNQIFYRRACSPDENYIFTKSHEKVDDHGYPDDEFRKMMSPRGEPDYSRAQIIYDHRDTSRPSIARPAIDRNDNIDDPRGYLRKGMASYNPALEKHSDPDYIDMRRTSHISKQGRGYLSSGFTHIEAGRTGSQDREILHLGASKGHQIDYGFGSDAGPQFQEERLIRTPVPKYENDINRHNARVQNMRDVNVYNPRVQNARDDLVYNARVQKVRDEAEYETEMHRHSARVQNVRDEGEYETEMHRHNARVQSVRNEGEYEAEMHRHNARLQNVRDEGEYETDMRMHKARVQNVRDEGEYEAEMHRHNARVQNVRDEGEYDTEMRMHNARVQNVSDEAEYEAEVHRHNARVQNEHAIYNARGQNVGGEHRLFNARVQNRRDDRRYNARVQNEHAIYNRRDEPGMYKSQDRMVKRRYDIQEDVSTYNSRTTTSGKLYTARQFQDLHETNEEWISEEMSDLYTPRTTEFQNNGYRRSQRNYEGPNHTEDFVSDEWYSSQELPHARKQSTGYYKNYGRQIKSHRRPGYSSHYNSYQYDRKNHINRQQKFWKRNDGYYEDKDNDGNPSEDWVAPEESEPNEDSEEFKQLVHEAFLKYAKKLNVNTSVQKRYREDGRAGSLFCIVCGRSGSKEFMDTRRLVTHAYMSHKAGLRAEHLGLHKAICVLLGWSTVIPDETVTWAPQILPKSEALSQKEDLIIWPPVIIIHNITFWDNNPEKWKVVTVDALEAFIRGKGLIRGRIKVCLGKPIDQSVMVVKFLGTFTGLGDAEKLHKFFMECKRGRSEFELATSNNGTVSVNGETEIEGGKLEENILYGYLGISEDLDKVDFTSRNTGLIKSKMEILDLANAPVKPEET</sequence>
<dbReference type="Gramene" id="evm.model.02.2202">
    <property type="protein sequence ID" value="cds.evm.model.02.2202"/>
    <property type="gene ID" value="evm.TU.02.2202"/>
</dbReference>
<keyword evidence="5" id="KW-1185">Reference proteome</keyword>
<reference evidence="4" key="1">
    <citation type="submission" date="2018-11" db="EMBL/GenBank/DDBJ databases">
        <authorList>
            <person name="Grassa J C."/>
        </authorList>
    </citation>
    <scope>NUCLEOTIDE SEQUENCE [LARGE SCALE GENOMIC DNA]</scope>
</reference>
<evidence type="ECO:0000256" key="2">
    <source>
        <dbReference type="SAM" id="MobiDB-lite"/>
    </source>
</evidence>
<protein>
    <recommendedName>
        <fullName evidence="3">XS domain-containing protein</fullName>
    </recommendedName>
</protein>